<sequence>MDMALILLGRSTCRICGKTLNEGEDVVAFPSGLFPDSGDKKWVLNDAGAHRACLLSQPWGEQAIQLLEGFLGPAGLCVGDVD</sequence>
<accession>A0ABN2R6I1</accession>
<dbReference type="Proteomes" id="UP001499854">
    <property type="component" value="Unassembled WGS sequence"/>
</dbReference>
<dbReference type="EMBL" id="BAAAQM010000009">
    <property type="protein sequence ID" value="GAA1964174.1"/>
    <property type="molecule type" value="Genomic_DNA"/>
</dbReference>
<gene>
    <name evidence="1" type="ORF">GCM10009838_21790</name>
</gene>
<reference evidence="1 2" key="1">
    <citation type="journal article" date="2019" name="Int. J. Syst. Evol. Microbiol.">
        <title>The Global Catalogue of Microorganisms (GCM) 10K type strain sequencing project: providing services to taxonomists for standard genome sequencing and annotation.</title>
        <authorList>
            <consortium name="The Broad Institute Genomics Platform"/>
            <consortium name="The Broad Institute Genome Sequencing Center for Infectious Disease"/>
            <person name="Wu L."/>
            <person name="Ma J."/>
        </authorList>
    </citation>
    <scope>NUCLEOTIDE SEQUENCE [LARGE SCALE GENOMIC DNA]</scope>
    <source>
        <strain evidence="1 2">JCM 16013</strain>
    </source>
</reference>
<comment type="caution">
    <text evidence="1">The sequence shown here is derived from an EMBL/GenBank/DDBJ whole genome shotgun (WGS) entry which is preliminary data.</text>
</comment>
<organism evidence="1 2">
    <name type="scientific">Catenulispora subtropica</name>
    <dbReference type="NCBI Taxonomy" id="450798"/>
    <lineage>
        <taxon>Bacteria</taxon>
        <taxon>Bacillati</taxon>
        <taxon>Actinomycetota</taxon>
        <taxon>Actinomycetes</taxon>
        <taxon>Catenulisporales</taxon>
        <taxon>Catenulisporaceae</taxon>
        <taxon>Catenulispora</taxon>
    </lineage>
</organism>
<keyword evidence="2" id="KW-1185">Reference proteome</keyword>
<evidence type="ECO:0000313" key="2">
    <source>
        <dbReference type="Proteomes" id="UP001499854"/>
    </source>
</evidence>
<evidence type="ECO:0000313" key="1">
    <source>
        <dbReference type="EMBL" id="GAA1964174.1"/>
    </source>
</evidence>
<name>A0ABN2R6I1_9ACTN</name>
<protein>
    <submittedName>
        <fullName evidence="1">Uncharacterized protein</fullName>
    </submittedName>
</protein>
<proteinExistence type="predicted"/>